<organism evidence="2 3">
    <name type="scientific">Microbulbifer taiwanensis</name>
    <dbReference type="NCBI Taxonomy" id="986746"/>
    <lineage>
        <taxon>Bacteria</taxon>
        <taxon>Pseudomonadati</taxon>
        <taxon>Pseudomonadota</taxon>
        <taxon>Gammaproteobacteria</taxon>
        <taxon>Cellvibrionales</taxon>
        <taxon>Microbulbiferaceae</taxon>
        <taxon>Microbulbifer</taxon>
    </lineage>
</organism>
<dbReference type="Proteomes" id="UP001596425">
    <property type="component" value="Unassembled WGS sequence"/>
</dbReference>
<feature type="transmembrane region" description="Helical" evidence="1">
    <location>
        <begin position="41"/>
        <end position="59"/>
    </location>
</feature>
<evidence type="ECO:0000313" key="2">
    <source>
        <dbReference type="EMBL" id="MFC6632276.1"/>
    </source>
</evidence>
<proteinExistence type="predicted"/>
<gene>
    <name evidence="2" type="ORF">ACFQBM_03230</name>
</gene>
<keyword evidence="1" id="KW-1133">Transmembrane helix</keyword>
<sequence length="538" mass="61141">MQEIYFSSVVQRVDGLATRGLMTVRDLFECMLYKNYKLLKIRCLILLFGGVFFMPPVTAADAERLVDSRWYQADSPNFRIISNGDSMEVEKLARELEGFRVAALGLLQLSGDSQKLTIIAAADRASYGAMVGNKMSLNTSGVYNNTPVGSYALLNLDGRGVYAIHPAREFLFHEYTHFLTYSRGTQRYPYWYSEGFAELLSTLSFTDDDRFQIGTPPASRAATLLNMRPMPLEQLLRLTAKEARKRDRVRLYASGWMLAHWLLLSSGKADEFGEYLRMYQQGADPVKALESALSMPIADIEAVYRQQFHGKFPVRSSAMPQDYEAPAIKVDLLSKPQAIKEIAQYLANVPRRTEQLSSILQEVSEKGGEIAQLKASLAEAKIGAGELDSAEQLLATIPQAQRESIWFRSPWAWLQLYRQLHRKTQQRDKAVLRDIRDQFVYLVNNNDTGATHWYGLALAMKMLGYPREKYTEMLEQAYFRAPRETAIAFELAVELYRLNDADYFAEVATPLLMDLDGRPEAERLQRMLAELEVSDKEG</sequence>
<reference evidence="3" key="1">
    <citation type="journal article" date="2019" name="Int. J. Syst. Evol. Microbiol.">
        <title>The Global Catalogue of Microorganisms (GCM) 10K type strain sequencing project: providing services to taxonomists for standard genome sequencing and annotation.</title>
        <authorList>
            <consortium name="The Broad Institute Genomics Platform"/>
            <consortium name="The Broad Institute Genome Sequencing Center for Infectious Disease"/>
            <person name="Wu L."/>
            <person name="Ma J."/>
        </authorList>
    </citation>
    <scope>NUCLEOTIDE SEQUENCE [LARGE SCALE GENOMIC DNA]</scope>
    <source>
        <strain evidence="3">CGMCC 1.13718</strain>
    </source>
</reference>
<evidence type="ECO:0000313" key="3">
    <source>
        <dbReference type="Proteomes" id="UP001596425"/>
    </source>
</evidence>
<evidence type="ECO:0008006" key="4">
    <source>
        <dbReference type="Google" id="ProtNLM"/>
    </source>
</evidence>
<evidence type="ECO:0000256" key="1">
    <source>
        <dbReference type="SAM" id="Phobius"/>
    </source>
</evidence>
<keyword evidence="1" id="KW-0472">Membrane</keyword>
<keyword evidence="3" id="KW-1185">Reference proteome</keyword>
<keyword evidence="1" id="KW-0812">Transmembrane</keyword>
<dbReference type="RefSeq" id="WP_193192396.1">
    <property type="nucleotide sequence ID" value="NZ_JACZFR010000028.1"/>
</dbReference>
<protein>
    <recommendedName>
        <fullName evidence="4">DUF1570 domain-containing protein</fullName>
    </recommendedName>
</protein>
<comment type="caution">
    <text evidence="2">The sequence shown here is derived from an EMBL/GenBank/DDBJ whole genome shotgun (WGS) entry which is preliminary data.</text>
</comment>
<name>A0ABW1YID5_9GAMM</name>
<dbReference type="EMBL" id="JBHSVR010000001">
    <property type="protein sequence ID" value="MFC6632276.1"/>
    <property type="molecule type" value="Genomic_DNA"/>
</dbReference>
<accession>A0ABW1YID5</accession>